<keyword evidence="2" id="KW-1185">Reference proteome</keyword>
<organism evidence="1 2">
    <name type="scientific">Colletotrichum asianum</name>
    <dbReference type="NCBI Taxonomy" id="702518"/>
    <lineage>
        <taxon>Eukaryota</taxon>
        <taxon>Fungi</taxon>
        <taxon>Dikarya</taxon>
        <taxon>Ascomycota</taxon>
        <taxon>Pezizomycotina</taxon>
        <taxon>Sordariomycetes</taxon>
        <taxon>Hypocreomycetidae</taxon>
        <taxon>Glomerellales</taxon>
        <taxon>Glomerellaceae</taxon>
        <taxon>Colletotrichum</taxon>
        <taxon>Colletotrichum gloeosporioides species complex</taxon>
    </lineage>
</organism>
<dbReference type="OrthoDB" id="4823567at2759"/>
<protein>
    <submittedName>
        <fullName evidence="1">Uncharacterized protein</fullName>
    </submittedName>
</protein>
<accession>A0A8H3ZUL5</accession>
<dbReference type="AlphaFoldDB" id="A0A8H3ZUL5"/>
<dbReference type="EMBL" id="WOWK01000046">
    <property type="protein sequence ID" value="KAF0324130.1"/>
    <property type="molecule type" value="Genomic_DNA"/>
</dbReference>
<comment type="caution">
    <text evidence="1">The sequence shown here is derived from an EMBL/GenBank/DDBJ whole genome shotgun (WGS) entry which is preliminary data.</text>
</comment>
<name>A0A8H3ZUL5_9PEZI</name>
<evidence type="ECO:0000313" key="1">
    <source>
        <dbReference type="EMBL" id="KAF0324130.1"/>
    </source>
</evidence>
<reference evidence="1 2" key="1">
    <citation type="submission" date="2019-12" db="EMBL/GenBank/DDBJ databases">
        <title>A genome sequence resource for the geographically widespread anthracnose pathogen Colletotrichum asianum.</title>
        <authorList>
            <person name="Meng Y."/>
        </authorList>
    </citation>
    <scope>NUCLEOTIDE SEQUENCE [LARGE SCALE GENOMIC DNA]</scope>
    <source>
        <strain evidence="1 2">ICMP 18580</strain>
    </source>
</reference>
<dbReference type="Proteomes" id="UP000434172">
    <property type="component" value="Unassembled WGS sequence"/>
</dbReference>
<proteinExistence type="predicted"/>
<sequence length="622" mass="71557">MPAGYSNHGVSARSIRAFLEDDGRARKNEAPRLLTMVTRLSMRREAGTMVTQKKNWKYDMKSEYEALSNFSGMQQFSQSGCPTSTWNIARRPSIWGLRFTHLCDDLIIEIIGHLGADRIRRRHSNMAAYDDDAWTYQRTLVNLSQTCSRFRSLVGPYAWHTLHLSHDRYGRGRTPGARVWRGMLTDMFEYVFASDWTMVDGKKGTKKGVKGHTRNTDNVLSRSTPFYSFGALSYVRHIELDLSGVPGPKNPKWLVRILRYPALEHLEVTVDCSHRQTQDQAYGKEKEVLYQHGLEFPVPGIKKLSFVFRPKLKAGHHIGSYVLGDMHIQAALMDHCPRLQELCVHGAGGVEIKSRHLGRIRTMRLVNCRLSFADLRYLLTQGEILETFIFARGNVREDRIMSEQQNTHYSSTEQFTPWQAVSLLWPHRNTLKHLELKPFSNWERHSQARNDWPLMREEKVDLLVQSPVIKTLRHFTNLKTLHLCQDAILGPCPWSINRGRNAGTVINILNDDPEGERLVEVLPSCLEDLRITGVSQDLAPSLLRFARDADCYPRLRKVYLHGENPHAELLRHMTGTKYLANERYLSPAWQDVERDVLVSLGCIFEQWGVEFEFEAMESVEGS</sequence>
<gene>
    <name evidence="1" type="ORF">GQ607_008560</name>
</gene>
<evidence type="ECO:0000313" key="2">
    <source>
        <dbReference type="Proteomes" id="UP000434172"/>
    </source>
</evidence>